<dbReference type="Proteomes" id="UP000217199">
    <property type="component" value="Unassembled WGS sequence"/>
</dbReference>
<name>A0A286UCK3_9AGAM</name>
<dbReference type="PANTHER" id="PTHR15323:SF6">
    <property type="entry name" value="CELL DIVISION CYCLE PROTEIN 123 HOMOLOG"/>
    <property type="match status" value="1"/>
</dbReference>
<evidence type="ECO:0000256" key="1">
    <source>
        <dbReference type="ARBA" id="ARBA00011047"/>
    </source>
</evidence>
<dbReference type="FunCoup" id="A0A286UCK3">
    <property type="interactions" value="493"/>
</dbReference>
<dbReference type="InterPro" id="IPR009772">
    <property type="entry name" value="CDC123"/>
</dbReference>
<comment type="similarity">
    <text evidence="1">Belongs to the CDC123 family.</text>
</comment>
<organism evidence="3 4">
    <name type="scientific">Pyrrhoderma noxium</name>
    <dbReference type="NCBI Taxonomy" id="2282107"/>
    <lineage>
        <taxon>Eukaryota</taxon>
        <taxon>Fungi</taxon>
        <taxon>Dikarya</taxon>
        <taxon>Basidiomycota</taxon>
        <taxon>Agaricomycotina</taxon>
        <taxon>Agaricomycetes</taxon>
        <taxon>Hymenochaetales</taxon>
        <taxon>Hymenochaetaceae</taxon>
        <taxon>Pyrrhoderma</taxon>
    </lineage>
</organism>
<dbReference type="InParanoid" id="A0A286UCK3"/>
<dbReference type="EMBL" id="NBII01000007">
    <property type="protein sequence ID" value="PAV17331.1"/>
    <property type="molecule type" value="Genomic_DNA"/>
</dbReference>
<dbReference type="OrthoDB" id="360540at2759"/>
<accession>A0A286UCK3</accession>
<comment type="caution">
    <text evidence="3">The sequence shown here is derived from an EMBL/GenBank/DDBJ whole genome shotgun (WGS) entry which is preliminary data.</text>
</comment>
<feature type="compositionally biased region" description="Acidic residues" evidence="2">
    <location>
        <begin position="68"/>
        <end position="87"/>
    </location>
</feature>
<gene>
    <name evidence="3" type="ORF">PNOK_0739500</name>
</gene>
<dbReference type="STRING" id="2282107.A0A286UCK3"/>
<evidence type="ECO:0000313" key="3">
    <source>
        <dbReference type="EMBL" id="PAV17331.1"/>
    </source>
</evidence>
<feature type="region of interest" description="Disordered" evidence="2">
    <location>
        <begin position="62"/>
        <end position="89"/>
    </location>
</feature>
<keyword evidence="4" id="KW-1185">Reference proteome</keyword>
<reference evidence="3 4" key="1">
    <citation type="journal article" date="2017" name="Mol. Ecol.">
        <title>Comparative and population genomic landscape of Phellinus noxius: A hypervariable fungus causing root rot in trees.</title>
        <authorList>
            <person name="Chung C.L."/>
            <person name="Lee T.J."/>
            <person name="Akiba M."/>
            <person name="Lee H.H."/>
            <person name="Kuo T.H."/>
            <person name="Liu D."/>
            <person name="Ke H.M."/>
            <person name="Yokoi T."/>
            <person name="Roa M.B."/>
            <person name="Lu M.J."/>
            <person name="Chang Y.Y."/>
            <person name="Ann P.J."/>
            <person name="Tsai J.N."/>
            <person name="Chen C.Y."/>
            <person name="Tzean S.S."/>
            <person name="Ota Y."/>
            <person name="Hattori T."/>
            <person name="Sahashi N."/>
            <person name="Liou R.F."/>
            <person name="Kikuchi T."/>
            <person name="Tsai I.J."/>
        </authorList>
    </citation>
    <scope>NUCLEOTIDE SEQUENCE [LARGE SCALE GENOMIC DNA]</scope>
    <source>
        <strain evidence="3 4">FFPRI411160</strain>
    </source>
</reference>
<evidence type="ECO:0000256" key="2">
    <source>
        <dbReference type="SAM" id="MobiDB-lite"/>
    </source>
</evidence>
<dbReference type="AlphaFoldDB" id="A0A286UCK3"/>
<proteinExistence type="inferred from homology"/>
<dbReference type="Pfam" id="PF07065">
    <property type="entry name" value="D123"/>
    <property type="match status" value="1"/>
</dbReference>
<dbReference type="GO" id="GO:0005737">
    <property type="term" value="C:cytoplasm"/>
    <property type="evidence" value="ECO:0007669"/>
    <property type="project" value="TreeGrafter"/>
</dbReference>
<evidence type="ECO:0000313" key="4">
    <source>
        <dbReference type="Proteomes" id="UP000217199"/>
    </source>
</evidence>
<sequence length="344" mass="39768">MLPSIPVDEMDFLPQTTYQDILDFQFSSWYPQFKHISIKSKVIKPLNGDFKTYLLADGVQIPLGSDDNPSDNDSDTDPDEEEDEEEERQFAFPDLDTQIRQVISEYGAVFPKLNFSSPKDASWILPSSSPLKCTSPSEVYMLLKSSDFISHDLTTEHVFEGCKPEENLPNYQLELILRKWYHVDPSREFRCFVRSRKLIGISQRDLNFYSYMNDPEIQSTIIATITHIWEKEISQTWKTENYTFDLILTRDLTSAHIVDFNPFIGKTDPLLFTYEELFTISKRGDTEPILKTIDSAAHSSLAQQAPKNQHNMVPLEMLTLSEGRTIADFTEKLHEEIRRSVNDD</sequence>
<dbReference type="PANTHER" id="PTHR15323">
    <property type="entry name" value="D123 PROTEIN"/>
    <property type="match status" value="1"/>
</dbReference>
<protein>
    <submittedName>
        <fullName evidence="3">D123-domain-containing protein</fullName>
    </submittedName>
</protein>